<proteinExistence type="predicted"/>
<dbReference type="EMBL" id="BK016066">
    <property type="protein sequence ID" value="DAF92418.1"/>
    <property type="molecule type" value="Genomic_DNA"/>
</dbReference>
<protein>
    <submittedName>
        <fullName evidence="1">Uncharacterized protein</fullName>
    </submittedName>
</protein>
<reference evidence="1" key="1">
    <citation type="journal article" date="2021" name="Proc. Natl. Acad. Sci. U.S.A.">
        <title>A Catalog of Tens of Thousands of Viruses from Human Metagenomes Reveals Hidden Associations with Chronic Diseases.</title>
        <authorList>
            <person name="Tisza M.J."/>
            <person name="Buck C.B."/>
        </authorList>
    </citation>
    <scope>NUCLEOTIDE SEQUENCE</scope>
    <source>
        <strain evidence="1">Ct13O11</strain>
    </source>
</reference>
<organism evidence="1">
    <name type="scientific">Siphoviridae sp. ct13O11</name>
    <dbReference type="NCBI Taxonomy" id="2825303"/>
    <lineage>
        <taxon>Viruses</taxon>
        <taxon>Duplodnaviria</taxon>
        <taxon>Heunggongvirae</taxon>
        <taxon>Uroviricota</taxon>
        <taxon>Caudoviricetes</taxon>
    </lineage>
</organism>
<sequence>MAVQTPTTTPCASGAPFSSLRFCAGQRVIPGIRTAVYYTAKENITAWPTLPQPTDKEVTLAKLATYDGNFTLKADKKWQRIDLVTNKGNVEWETQGERPSCTFLNKLTASHPGTAEEAAGFCSVAQNADLVFLVQQRDGKFRVLGNEMFETVVKPKGSLGEGTSTNASTDIEIEATDVVPAPFYPGEIDTADDGKISGATGKPVVAA</sequence>
<evidence type="ECO:0000313" key="1">
    <source>
        <dbReference type="EMBL" id="DAF92418.1"/>
    </source>
</evidence>
<name>A0A8S5UDE2_9CAUD</name>
<accession>A0A8S5UDE2</accession>